<proteinExistence type="predicted"/>
<gene>
    <name evidence="1" type="ORF">RHIMIDRAFT_281314</name>
</gene>
<dbReference type="EMBL" id="KZ303848">
    <property type="protein sequence ID" value="PHZ13086.1"/>
    <property type="molecule type" value="Genomic_DNA"/>
</dbReference>
<dbReference type="STRING" id="1340429.A0A2G4SXI2"/>
<dbReference type="Proteomes" id="UP000242254">
    <property type="component" value="Unassembled WGS sequence"/>
</dbReference>
<dbReference type="Pfam" id="PF22586">
    <property type="entry name" value="ANCHR-like_BBOX"/>
    <property type="match status" value="1"/>
</dbReference>
<protein>
    <submittedName>
        <fullName evidence="1">Uncharacterized protein</fullName>
    </submittedName>
</protein>
<dbReference type="AlphaFoldDB" id="A0A2G4SXI2"/>
<evidence type="ECO:0000313" key="2">
    <source>
        <dbReference type="Proteomes" id="UP000242254"/>
    </source>
</evidence>
<accession>A0A2G4SXI2</accession>
<organism evidence="1 2">
    <name type="scientific">Rhizopus microsporus ATCC 52813</name>
    <dbReference type="NCBI Taxonomy" id="1340429"/>
    <lineage>
        <taxon>Eukaryota</taxon>
        <taxon>Fungi</taxon>
        <taxon>Fungi incertae sedis</taxon>
        <taxon>Mucoromycota</taxon>
        <taxon>Mucoromycotina</taxon>
        <taxon>Mucoromycetes</taxon>
        <taxon>Mucorales</taxon>
        <taxon>Mucorineae</taxon>
        <taxon>Rhizopodaceae</taxon>
        <taxon>Rhizopus</taxon>
    </lineage>
</organism>
<dbReference type="SUPFAM" id="SSF57845">
    <property type="entry name" value="B-box zinc-binding domain"/>
    <property type="match status" value="1"/>
</dbReference>
<dbReference type="PANTHER" id="PTHR46603:SF1">
    <property type="entry name" value="ABSCISSION_NOCUT CHECKPOINT REGULATOR"/>
    <property type="match status" value="1"/>
</dbReference>
<dbReference type="RefSeq" id="XP_023466794.1">
    <property type="nucleotide sequence ID" value="XM_023612986.1"/>
</dbReference>
<sequence>MLYETDDEEDAIDDYIYGVLTQSEPQSQQGPIQQKMKQIEDILLGPDNLIGSDESDALIKKAIEENRLDEKYQQFTAKRDTELQERLKNIQNYVPSSSTSCSAAIGDKPVGPVPKAISTEDLYDETDDWCCVCNEDATIECEGCEDDNKYCTECFFQTHRSEFADYEATRHKSKKYQKRA</sequence>
<dbReference type="PANTHER" id="PTHR46603">
    <property type="entry name" value="ABSCISSION/NOCUT CHECKPOINT REGULATOR"/>
    <property type="match status" value="1"/>
</dbReference>
<name>A0A2G4SXI2_RHIZD</name>
<reference evidence="1 2" key="1">
    <citation type="journal article" date="2016" name="Proc. Natl. Acad. Sci. U.S.A.">
        <title>Lipid metabolic changes in an early divergent fungus govern the establishment of a mutualistic symbiosis with endobacteria.</title>
        <authorList>
            <person name="Lastovetsky O.A."/>
            <person name="Gaspar M.L."/>
            <person name="Mondo S.J."/>
            <person name="LaButti K.M."/>
            <person name="Sandor L."/>
            <person name="Grigoriev I.V."/>
            <person name="Henry S.A."/>
            <person name="Pawlowska T.E."/>
        </authorList>
    </citation>
    <scope>NUCLEOTIDE SEQUENCE [LARGE SCALE GENOMIC DNA]</scope>
    <source>
        <strain evidence="1 2">ATCC 52813</strain>
    </source>
</reference>
<keyword evidence="2" id="KW-1185">Reference proteome</keyword>
<dbReference type="GeneID" id="35443975"/>
<evidence type="ECO:0000313" key="1">
    <source>
        <dbReference type="EMBL" id="PHZ13086.1"/>
    </source>
</evidence>